<dbReference type="RefSeq" id="WP_186958214.1">
    <property type="nucleotide sequence ID" value="NZ_JACOOI010000002.1"/>
</dbReference>
<gene>
    <name evidence="1" type="ORF">H8S77_02840</name>
</gene>
<name>A0ABR7DYC9_9BACT</name>
<reference evidence="1 2" key="1">
    <citation type="submission" date="2020-08" db="EMBL/GenBank/DDBJ databases">
        <title>Genome public.</title>
        <authorList>
            <person name="Liu C."/>
            <person name="Sun Q."/>
        </authorList>
    </citation>
    <scope>NUCLEOTIDE SEQUENCE [LARGE SCALE GENOMIC DNA]</scope>
    <source>
        <strain evidence="1 2">BX2</strain>
    </source>
</reference>
<organism evidence="1 2">
    <name type="scientific">Parabacteroides segnis</name>
    <dbReference type="NCBI Taxonomy" id="2763058"/>
    <lineage>
        <taxon>Bacteria</taxon>
        <taxon>Pseudomonadati</taxon>
        <taxon>Bacteroidota</taxon>
        <taxon>Bacteroidia</taxon>
        <taxon>Bacteroidales</taxon>
        <taxon>Tannerellaceae</taxon>
        <taxon>Parabacteroides</taxon>
    </lineage>
</organism>
<protein>
    <submittedName>
        <fullName evidence="1">DUF2141 domain-containing protein</fullName>
    </submittedName>
</protein>
<dbReference type="InterPro" id="IPR018673">
    <property type="entry name" value="DUF2141"/>
</dbReference>
<evidence type="ECO:0000313" key="1">
    <source>
        <dbReference type="EMBL" id="MBC5641829.1"/>
    </source>
</evidence>
<comment type="caution">
    <text evidence="1">The sequence shown here is derived from an EMBL/GenBank/DDBJ whole genome shotgun (WGS) entry which is preliminary data.</text>
</comment>
<dbReference type="Pfam" id="PF09912">
    <property type="entry name" value="DUF2141"/>
    <property type="match status" value="1"/>
</dbReference>
<dbReference type="EMBL" id="JACOOI010000002">
    <property type="protein sequence ID" value="MBC5641829.1"/>
    <property type="molecule type" value="Genomic_DNA"/>
</dbReference>
<evidence type="ECO:0000313" key="2">
    <source>
        <dbReference type="Proteomes" id="UP000644010"/>
    </source>
</evidence>
<proteinExistence type="predicted"/>
<accession>A0ABR7DYC9</accession>
<keyword evidence="2" id="KW-1185">Reference proteome</keyword>
<dbReference type="Proteomes" id="UP000644010">
    <property type="component" value="Unassembled WGS sequence"/>
</dbReference>
<sequence length="161" mass="18336">MKSLIFKLLSYVSIIILLTSSVVINSDNKCNVTIKITDISVIKGDIYIAIYDNQNAFDNKNAINSKRLKVTSTKEEYTVSLPIGEYAVILYQDLNKNKKLDRLFSVPLEPYGVSNNVNGFPSFDSAKFTLKKIKQLLLILKSKSYETNFIYFSNSPMYSDY</sequence>